<protein>
    <submittedName>
        <fullName evidence="1">Uncharacterized protein</fullName>
    </submittedName>
</protein>
<evidence type="ECO:0000313" key="1">
    <source>
        <dbReference type="EMBL" id="EMD87558.1"/>
    </source>
</evidence>
<sequence>MTQTPQIIIQRKFRESCVRAMKPHLYTPFITLRGGISQIDIPSKSLLFVKQSPTVCAQRGKSWMQS</sequence>
<gene>
    <name evidence="1" type="ORF">COCHEDRAFT_1023609</name>
</gene>
<name>M2UHT5_COCH5</name>
<dbReference type="HOGENOM" id="CLU_2831022_0_0_1"/>
<evidence type="ECO:0000313" key="2">
    <source>
        <dbReference type="Proteomes" id="UP000016936"/>
    </source>
</evidence>
<reference evidence="1 2" key="1">
    <citation type="journal article" date="2012" name="PLoS Pathog.">
        <title>Diverse lifestyles and strategies of plant pathogenesis encoded in the genomes of eighteen Dothideomycetes fungi.</title>
        <authorList>
            <person name="Ohm R.A."/>
            <person name="Feau N."/>
            <person name="Henrissat B."/>
            <person name="Schoch C.L."/>
            <person name="Horwitz B.A."/>
            <person name="Barry K.W."/>
            <person name="Condon B.J."/>
            <person name="Copeland A.C."/>
            <person name="Dhillon B."/>
            <person name="Glaser F."/>
            <person name="Hesse C.N."/>
            <person name="Kosti I."/>
            <person name="LaButti K."/>
            <person name="Lindquist E.A."/>
            <person name="Lucas S."/>
            <person name="Salamov A.A."/>
            <person name="Bradshaw R.E."/>
            <person name="Ciuffetti L."/>
            <person name="Hamelin R.C."/>
            <person name="Kema G.H.J."/>
            <person name="Lawrence C."/>
            <person name="Scott J.A."/>
            <person name="Spatafora J.W."/>
            <person name="Turgeon B.G."/>
            <person name="de Wit P.J.G.M."/>
            <person name="Zhong S."/>
            <person name="Goodwin S.B."/>
            <person name="Grigoriev I.V."/>
        </authorList>
    </citation>
    <scope>NUCLEOTIDE SEQUENCE [LARGE SCALE GENOMIC DNA]</scope>
    <source>
        <strain evidence="2">C5 / ATCC 48332 / race O</strain>
    </source>
</reference>
<dbReference type="AlphaFoldDB" id="M2UHT5"/>
<dbReference type="OMA" id="CAQRGKS"/>
<accession>M2UHT5</accession>
<reference evidence="2" key="2">
    <citation type="journal article" date="2013" name="PLoS Genet.">
        <title>Comparative genome structure, secondary metabolite, and effector coding capacity across Cochliobolus pathogens.</title>
        <authorList>
            <person name="Condon B.J."/>
            <person name="Leng Y."/>
            <person name="Wu D."/>
            <person name="Bushley K.E."/>
            <person name="Ohm R.A."/>
            <person name="Otillar R."/>
            <person name="Martin J."/>
            <person name="Schackwitz W."/>
            <person name="Grimwood J."/>
            <person name="MohdZainudin N."/>
            <person name="Xue C."/>
            <person name="Wang R."/>
            <person name="Manning V.A."/>
            <person name="Dhillon B."/>
            <person name="Tu Z.J."/>
            <person name="Steffenson B.J."/>
            <person name="Salamov A."/>
            <person name="Sun H."/>
            <person name="Lowry S."/>
            <person name="LaButti K."/>
            <person name="Han J."/>
            <person name="Copeland A."/>
            <person name="Lindquist E."/>
            <person name="Barry K."/>
            <person name="Schmutz J."/>
            <person name="Baker S.E."/>
            <person name="Ciuffetti L.M."/>
            <person name="Grigoriev I.V."/>
            <person name="Zhong S."/>
            <person name="Turgeon B.G."/>
        </authorList>
    </citation>
    <scope>NUCLEOTIDE SEQUENCE [LARGE SCALE GENOMIC DNA]</scope>
    <source>
        <strain evidence="2">C5 / ATCC 48332 / race O</strain>
    </source>
</reference>
<dbReference type="Proteomes" id="UP000016936">
    <property type="component" value="Unassembled WGS sequence"/>
</dbReference>
<proteinExistence type="predicted"/>
<dbReference type="EMBL" id="KB445582">
    <property type="protein sequence ID" value="EMD87558.1"/>
    <property type="molecule type" value="Genomic_DNA"/>
</dbReference>
<keyword evidence="2" id="KW-1185">Reference proteome</keyword>
<organism evidence="1 2">
    <name type="scientific">Cochliobolus heterostrophus (strain C5 / ATCC 48332 / race O)</name>
    <name type="common">Southern corn leaf blight fungus</name>
    <name type="synonym">Bipolaris maydis</name>
    <dbReference type="NCBI Taxonomy" id="701091"/>
    <lineage>
        <taxon>Eukaryota</taxon>
        <taxon>Fungi</taxon>
        <taxon>Dikarya</taxon>
        <taxon>Ascomycota</taxon>
        <taxon>Pezizomycotina</taxon>
        <taxon>Dothideomycetes</taxon>
        <taxon>Pleosporomycetidae</taxon>
        <taxon>Pleosporales</taxon>
        <taxon>Pleosporineae</taxon>
        <taxon>Pleosporaceae</taxon>
        <taxon>Bipolaris</taxon>
    </lineage>
</organism>